<proteinExistence type="predicted"/>
<sequence length="168" mass="18015">MTTTRRLLILTTLTFASLLLAGCGGTTETERDEDGAVTETNEDASVFDVKVGDCYILPDSSGSSGTSEVDTITAVPCSDPHEAEAYHEVELDSGDYPGDAEIQAAVEEACAPAFDTFVGLPYEESTLDVYQLFPTQDTWEQLDDRLISCLIYDPANAELTGTLEGAAR</sequence>
<evidence type="ECO:0000313" key="3">
    <source>
        <dbReference type="EMBL" id="GAA1740658.1"/>
    </source>
</evidence>
<dbReference type="EMBL" id="BAAAME010000004">
    <property type="protein sequence ID" value="GAA1740658.1"/>
    <property type="molecule type" value="Genomic_DNA"/>
</dbReference>
<feature type="chain" id="PRO_5045825099" description="Septum formation-related domain-containing protein" evidence="1">
    <location>
        <begin position="22"/>
        <end position="168"/>
    </location>
</feature>
<protein>
    <recommendedName>
        <fullName evidence="2">Septum formation-related domain-containing protein</fullName>
    </recommendedName>
</protein>
<reference evidence="3 4" key="1">
    <citation type="journal article" date="2019" name="Int. J. Syst. Evol. Microbiol.">
        <title>The Global Catalogue of Microorganisms (GCM) 10K type strain sequencing project: providing services to taxonomists for standard genome sequencing and annotation.</title>
        <authorList>
            <consortium name="The Broad Institute Genomics Platform"/>
            <consortium name="The Broad Institute Genome Sequencing Center for Infectious Disease"/>
            <person name="Wu L."/>
            <person name="Ma J."/>
        </authorList>
    </citation>
    <scope>NUCLEOTIDE SEQUENCE [LARGE SCALE GENOMIC DNA]</scope>
    <source>
        <strain evidence="3 4">JCM 13518</strain>
    </source>
</reference>
<evidence type="ECO:0000313" key="4">
    <source>
        <dbReference type="Proteomes" id="UP001501057"/>
    </source>
</evidence>
<evidence type="ECO:0000256" key="1">
    <source>
        <dbReference type="SAM" id="SignalP"/>
    </source>
</evidence>
<dbReference type="Pfam" id="PF13845">
    <property type="entry name" value="Septum_form"/>
    <property type="match status" value="1"/>
</dbReference>
<name>A0ABN2JXS9_9ACTN</name>
<gene>
    <name evidence="3" type="ORF">GCM10009710_21080</name>
</gene>
<comment type="caution">
    <text evidence="3">The sequence shown here is derived from an EMBL/GenBank/DDBJ whole genome shotgun (WGS) entry which is preliminary data.</text>
</comment>
<evidence type="ECO:0000259" key="2">
    <source>
        <dbReference type="Pfam" id="PF13845"/>
    </source>
</evidence>
<dbReference type="Proteomes" id="UP001501057">
    <property type="component" value="Unassembled WGS sequence"/>
</dbReference>
<dbReference type="RefSeq" id="WP_344201078.1">
    <property type="nucleotide sequence ID" value="NZ_BAAAME010000004.1"/>
</dbReference>
<feature type="domain" description="Septum formation-related" evidence="2">
    <location>
        <begin position="66"/>
        <end position="149"/>
    </location>
</feature>
<keyword evidence="4" id="KW-1185">Reference proteome</keyword>
<keyword evidence="1" id="KW-0732">Signal</keyword>
<accession>A0ABN2JXS9</accession>
<organism evidence="3 4">
    <name type="scientific">Aeromicrobium alkaliterrae</name>
    <dbReference type="NCBI Taxonomy" id="302168"/>
    <lineage>
        <taxon>Bacteria</taxon>
        <taxon>Bacillati</taxon>
        <taxon>Actinomycetota</taxon>
        <taxon>Actinomycetes</taxon>
        <taxon>Propionibacteriales</taxon>
        <taxon>Nocardioidaceae</taxon>
        <taxon>Aeromicrobium</taxon>
    </lineage>
</organism>
<feature type="signal peptide" evidence="1">
    <location>
        <begin position="1"/>
        <end position="21"/>
    </location>
</feature>
<dbReference type="PROSITE" id="PS51257">
    <property type="entry name" value="PROKAR_LIPOPROTEIN"/>
    <property type="match status" value="1"/>
</dbReference>
<dbReference type="InterPro" id="IPR026004">
    <property type="entry name" value="Septum_form"/>
</dbReference>